<keyword evidence="1" id="KW-0812">Transmembrane</keyword>
<dbReference type="EMBL" id="JAZHBO010000001">
    <property type="protein sequence ID" value="MEF2154689.1"/>
    <property type="molecule type" value="Genomic_DNA"/>
</dbReference>
<sequence length="837" mass="90552">MTMELDRPVSLSAAEFTRRVTAGEPVSGCMVTEPAYLHGQVDAPMLLRTTDWNRCVFLHGLRLTHVQADADGILATTVDERLPNELTLLNLHGIQCHGDLAIDGLYLHDPQQRLRQSQLTLRISGSRITGSLGVERLLRDSSNVPFAAALNVHRSMIDGDFGVWLSGPVDLHIDGEASRIEGSVELTEGLGGQISRASFQAARISGGMRLNVSSEEPCKLFLRGIHLGGPLRGDGTFAFVSASYSRFDSEVAIRHQCAPGSADAAPIFMDFTESVLGAALRLKADAPQRVTYHLSLARITGSVVLAGRMHGEDDKPSVSAIGASIGGNLELAFAPSPVRADQRGRRIEAATIEVGGDVSFSISEDRDGNTDASSYALELYFWSAKIGGEFRLRGDEILDAGNAAGRFEVRCLVLDGAIVRGYIGIGRVDLTATCGWSTGTSCINLRHAQAPEIVVRDVRIRLGGSEGAVWIDGEQELKPLAGRSDALNPFAVIDARFAKISMSLRIGDLRGSFRTPHAMAFKVPVAVRLSGAKCGDVDLDGIFVEANDTYLPIVATDLEVAGTFDWRPGEDTNRDQTSLPRVPSLDLNSAQIVCLRLTDPPPPKLIDLRGAQVTRWRVADSLQPEVESAPVYLRLLRTLREFDSSVYSAVETRLADIGKKADADAIFIERRKLEQERDRQDGNYLRWLGSWLHGITVGYGTKPFVRPGLALALIFVVAVALSYVNYGQWFRQSTASLGAMQECGAPCEERLAASQEQFHRMKAHAPGTAGKRLADAAGFVTRNVVPLVDLQVGAGIEPISGSGAGILSLLLKLCGWALWPILISSFVVTILHSRHRG</sequence>
<keyword evidence="3" id="KW-1185">Reference proteome</keyword>
<comment type="caution">
    <text evidence="2">The sequence shown here is derived from an EMBL/GenBank/DDBJ whole genome shotgun (WGS) entry which is preliminary data.</text>
</comment>
<reference evidence="2 3" key="1">
    <citation type="submission" date="2024-01" db="EMBL/GenBank/DDBJ databases">
        <title>Novel species of the genus Luteimonas isolated from rivers.</title>
        <authorList>
            <person name="Lu H."/>
        </authorList>
    </citation>
    <scope>NUCLEOTIDE SEQUENCE [LARGE SCALE GENOMIC DNA]</scope>
    <source>
        <strain evidence="2 3">FXH3W</strain>
    </source>
</reference>
<name>A0ABU7UVX9_9GAMM</name>
<feature type="transmembrane region" description="Helical" evidence="1">
    <location>
        <begin position="708"/>
        <end position="726"/>
    </location>
</feature>
<keyword evidence="1" id="KW-0472">Membrane</keyword>
<gene>
    <name evidence="2" type="ORF">V3390_00305</name>
</gene>
<organism evidence="2 3">
    <name type="scientific">Aquilutibacter rugosus</name>
    <dbReference type="NCBI Taxonomy" id="3115820"/>
    <lineage>
        <taxon>Bacteria</taxon>
        <taxon>Pseudomonadati</taxon>
        <taxon>Pseudomonadota</taxon>
        <taxon>Gammaproteobacteria</taxon>
        <taxon>Lysobacterales</taxon>
        <taxon>Lysobacteraceae</taxon>
        <taxon>Aquilutibacter</taxon>
    </lineage>
</organism>
<keyword evidence="1" id="KW-1133">Transmembrane helix</keyword>
<proteinExistence type="predicted"/>
<dbReference type="RefSeq" id="WP_331702867.1">
    <property type="nucleotide sequence ID" value="NZ_JAZHBO010000001.1"/>
</dbReference>
<dbReference type="Proteomes" id="UP001356170">
    <property type="component" value="Unassembled WGS sequence"/>
</dbReference>
<protein>
    <submittedName>
        <fullName evidence="2">Uncharacterized protein</fullName>
    </submittedName>
</protein>
<feature type="transmembrane region" description="Helical" evidence="1">
    <location>
        <begin position="809"/>
        <end position="831"/>
    </location>
</feature>
<evidence type="ECO:0000313" key="3">
    <source>
        <dbReference type="Proteomes" id="UP001356170"/>
    </source>
</evidence>
<accession>A0ABU7UVX9</accession>
<evidence type="ECO:0000256" key="1">
    <source>
        <dbReference type="SAM" id="Phobius"/>
    </source>
</evidence>
<evidence type="ECO:0000313" key="2">
    <source>
        <dbReference type="EMBL" id="MEF2154689.1"/>
    </source>
</evidence>